<feature type="transmembrane region" description="Helical" evidence="2">
    <location>
        <begin position="20"/>
        <end position="41"/>
    </location>
</feature>
<evidence type="ECO:0000313" key="3">
    <source>
        <dbReference type="EMBL" id="GGB07252.1"/>
    </source>
</evidence>
<evidence type="ECO:0000313" key="4">
    <source>
        <dbReference type="Proteomes" id="UP000606922"/>
    </source>
</evidence>
<dbReference type="EMBL" id="BMGB01000001">
    <property type="protein sequence ID" value="GGB07252.1"/>
    <property type="molecule type" value="Genomic_DNA"/>
</dbReference>
<feature type="transmembrane region" description="Helical" evidence="2">
    <location>
        <begin position="210"/>
        <end position="230"/>
    </location>
</feature>
<feature type="region of interest" description="Disordered" evidence="1">
    <location>
        <begin position="262"/>
        <end position="302"/>
    </location>
</feature>
<dbReference type="AlphaFoldDB" id="A0A916WJI2"/>
<dbReference type="Proteomes" id="UP000606922">
    <property type="component" value="Unassembled WGS sequence"/>
</dbReference>
<protein>
    <submittedName>
        <fullName evidence="3">Uncharacterized protein</fullName>
    </submittedName>
</protein>
<keyword evidence="2" id="KW-0472">Membrane</keyword>
<feature type="transmembrane region" description="Helical" evidence="2">
    <location>
        <begin position="72"/>
        <end position="90"/>
    </location>
</feature>
<keyword evidence="2" id="KW-0812">Transmembrane</keyword>
<sequence length="432" mass="43897">MTITSGPTRVAPSRTLVRGILLGSVCGLAGGSLAVVVGGVMSAFSSGLYVVFFAALLTIPAAFVGAVVGAGAGLAGAAVAVVVLMAATRLPRLTARGRKTAASCGAALGSAGAIATAAVLYAPVPGLELVLLWIVTPIAGGVAARIAWRNIDALVRDPAVPVRERWAWRVLLLGFVVGIAALILSIVLLADPFWWSWDGPPRGPELTAALVALVVVAPTAAVLLSVGAWLGARKNAEPPVEAALVLVAVLFILTVFGASGLSPTRDRADSPPTPSHYPASPADPIPSETPLPALVEPPPPEEASTLFTAADITAASQAQVDGTIAAVGPIDDPVIPAGTTSFPVSIGGCGNLAGGAVMFEVWFLVDDLRGGFARARDAWLAQGFVSDQATTEAGDVEVVGTPDSPIRRMTLENKEGTVKFTVQSVCVAGQDY</sequence>
<evidence type="ECO:0000256" key="2">
    <source>
        <dbReference type="SAM" id="Phobius"/>
    </source>
</evidence>
<name>A0A916WJI2_9MICO</name>
<keyword evidence="2" id="KW-1133">Transmembrane helix</keyword>
<proteinExistence type="predicted"/>
<feature type="compositionally biased region" description="Pro residues" evidence="1">
    <location>
        <begin position="271"/>
        <end position="301"/>
    </location>
</feature>
<accession>A0A916WJI2</accession>
<dbReference type="RefSeq" id="WP_188510665.1">
    <property type="nucleotide sequence ID" value="NZ_BMGB01000001.1"/>
</dbReference>
<feature type="transmembrane region" description="Helical" evidence="2">
    <location>
        <begin position="130"/>
        <end position="148"/>
    </location>
</feature>
<keyword evidence="4" id="KW-1185">Reference proteome</keyword>
<reference evidence="3" key="1">
    <citation type="journal article" date="2014" name="Int. J. Syst. Evol. Microbiol.">
        <title>Complete genome sequence of Corynebacterium casei LMG S-19264T (=DSM 44701T), isolated from a smear-ripened cheese.</title>
        <authorList>
            <consortium name="US DOE Joint Genome Institute (JGI-PGF)"/>
            <person name="Walter F."/>
            <person name="Albersmeier A."/>
            <person name="Kalinowski J."/>
            <person name="Ruckert C."/>
        </authorList>
    </citation>
    <scope>NUCLEOTIDE SEQUENCE</scope>
    <source>
        <strain evidence="3">CGMCC 1.12813</strain>
    </source>
</reference>
<evidence type="ECO:0000256" key="1">
    <source>
        <dbReference type="SAM" id="MobiDB-lite"/>
    </source>
</evidence>
<feature type="transmembrane region" description="Helical" evidence="2">
    <location>
        <begin position="102"/>
        <end position="124"/>
    </location>
</feature>
<organism evidence="3 4">
    <name type="scientific">Conyzicola nivalis</name>
    <dbReference type="NCBI Taxonomy" id="1477021"/>
    <lineage>
        <taxon>Bacteria</taxon>
        <taxon>Bacillati</taxon>
        <taxon>Actinomycetota</taxon>
        <taxon>Actinomycetes</taxon>
        <taxon>Micrococcales</taxon>
        <taxon>Microbacteriaceae</taxon>
        <taxon>Conyzicola</taxon>
    </lineage>
</organism>
<feature type="transmembrane region" description="Helical" evidence="2">
    <location>
        <begin position="168"/>
        <end position="190"/>
    </location>
</feature>
<feature type="transmembrane region" description="Helical" evidence="2">
    <location>
        <begin position="242"/>
        <end position="261"/>
    </location>
</feature>
<reference evidence="3" key="2">
    <citation type="submission" date="2020-09" db="EMBL/GenBank/DDBJ databases">
        <authorList>
            <person name="Sun Q."/>
            <person name="Zhou Y."/>
        </authorList>
    </citation>
    <scope>NUCLEOTIDE SEQUENCE</scope>
    <source>
        <strain evidence="3">CGMCC 1.12813</strain>
    </source>
</reference>
<comment type="caution">
    <text evidence="3">The sequence shown here is derived from an EMBL/GenBank/DDBJ whole genome shotgun (WGS) entry which is preliminary data.</text>
</comment>
<gene>
    <name evidence="3" type="ORF">GCM10010979_22210</name>
</gene>